<keyword evidence="3" id="KW-1185">Reference proteome</keyword>
<feature type="region of interest" description="Disordered" evidence="1">
    <location>
        <begin position="18"/>
        <end position="41"/>
    </location>
</feature>
<name>A0A4U6UZB4_SETVI</name>
<dbReference type="EMBL" id="CM016555">
    <property type="protein sequence ID" value="TKW21292.1"/>
    <property type="molecule type" value="Genomic_DNA"/>
</dbReference>
<proteinExistence type="predicted"/>
<dbReference type="Proteomes" id="UP000298652">
    <property type="component" value="Chromosome 4"/>
</dbReference>
<protein>
    <submittedName>
        <fullName evidence="2">Uncharacterized protein</fullName>
    </submittedName>
</protein>
<dbReference type="Gramene" id="TKW21292">
    <property type="protein sequence ID" value="TKW21292"/>
    <property type="gene ID" value="SEVIR_4G168500v2"/>
</dbReference>
<dbReference type="AlphaFoldDB" id="A0A4U6UZB4"/>
<evidence type="ECO:0000313" key="3">
    <source>
        <dbReference type="Proteomes" id="UP000298652"/>
    </source>
</evidence>
<accession>A0A4U6UZB4</accession>
<evidence type="ECO:0000313" key="2">
    <source>
        <dbReference type="EMBL" id="TKW21292.1"/>
    </source>
</evidence>
<organism evidence="2 3">
    <name type="scientific">Setaria viridis</name>
    <name type="common">Green bristlegrass</name>
    <name type="synonym">Setaria italica subsp. viridis</name>
    <dbReference type="NCBI Taxonomy" id="4556"/>
    <lineage>
        <taxon>Eukaryota</taxon>
        <taxon>Viridiplantae</taxon>
        <taxon>Streptophyta</taxon>
        <taxon>Embryophyta</taxon>
        <taxon>Tracheophyta</taxon>
        <taxon>Spermatophyta</taxon>
        <taxon>Magnoliopsida</taxon>
        <taxon>Liliopsida</taxon>
        <taxon>Poales</taxon>
        <taxon>Poaceae</taxon>
        <taxon>PACMAD clade</taxon>
        <taxon>Panicoideae</taxon>
        <taxon>Panicodae</taxon>
        <taxon>Paniceae</taxon>
        <taxon>Cenchrinae</taxon>
        <taxon>Setaria</taxon>
    </lineage>
</organism>
<sequence>MHDSGTGGFQASCNSASGCPYGSRTTRAAGRPEAAHGRDERIDHRARRVLVGWLPAQRDHQIRCHGTAPKLLVLPCHALHCVRGLDDHGDGPTTSYFSFLFVCSFVGKILQFVDGRHRAMARAAEGWRKGWRQPLFSPTRNLPW</sequence>
<gene>
    <name evidence="2" type="ORF">SEVIR_4G168500v2</name>
</gene>
<evidence type="ECO:0000256" key="1">
    <source>
        <dbReference type="SAM" id="MobiDB-lite"/>
    </source>
</evidence>
<reference evidence="2" key="1">
    <citation type="submission" date="2019-03" db="EMBL/GenBank/DDBJ databases">
        <title>WGS assembly of Setaria viridis.</title>
        <authorList>
            <person name="Huang P."/>
            <person name="Jenkins J."/>
            <person name="Grimwood J."/>
            <person name="Barry K."/>
            <person name="Healey A."/>
            <person name="Mamidi S."/>
            <person name="Sreedasyam A."/>
            <person name="Shu S."/>
            <person name="Feldman M."/>
            <person name="Wu J."/>
            <person name="Yu Y."/>
            <person name="Chen C."/>
            <person name="Johnson J."/>
            <person name="Rokhsar D."/>
            <person name="Baxter I."/>
            <person name="Schmutz J."/>
            <person name="Brutnell T."/>
            <person name="Kellogg E."/>
        </authorList>
    </citation>
    <scope>NUCLEOTIDE SEQUENCE [LARGE SCALE GENOMIC DNA]</scope>
</reference>